<name>A0A5B7JTM7_PORTR</name>
<sequence length="42" mass="5087">MNIKTRPGTEGINEKEEQMEKNEKILINTKHSKKNMKRWIFL</sequence>
<evidence type="ECO:0000313" key="1">
    <source>
        <dbReference type="EMBL" id="MPC97773.1"/>
    </source>
</evidence>
<dbReference type="Proteomes" id="UP000324222">
    <property type="component" value="Unassembled WGS sequence"/>
</dbReference>
<reference evidence="1 2" key="1">
    <citation type="submission" date="2019-05" db="EMBL/GenBank/DDBJ databases">
        <title>Another draft genome of Portunus trituberculatus and its Hox gene families provides insights of decapod evolution.</title>
        <authorList>
            <person name="Jeong J.-H."/>
            <person name="Song I."/>
            <person name="Kim S."/>
            <person name="Choi T."/>
            <person name="Kim D."/>
            <person name="Ryu S."/>
            <person name="Kim W."/>
        </authorList>
    </citation>
    <scope>NUCLEOTIDE SEQUENCE [LARGE SCALE GENOMIC DNA]</scope>
    <source>
        <tissue evidence="1">Muscle</tissue>
    </source>
</reference>
<proteinExistence type="predicted"/>
<keyword evidence="2" id="KW-1185">Reference proteome</keyword>
<protein>
    <submittedName>
        <fullName evidence="1">Uncharacterized protein</fullName>
    </submittedName>
</protein>
<accession>A0A5B7JTM7</accession>
<dbReference type="EMBL" id="VSRR010111433">
    <property type="protein sequence ID" value="MPC97773.1"/>
    <property type="molecule type" value="Genomic_DNA"/>
</dbReference>
<evidence type="ECO:0000313" key="2">
    <source>
        <dbReference type="Proteomes" id="UP000324222"/>
    </source>
</evidence>
<comment type="caution">
    <text evidence="1">The sequence shown here is derived from an EMBL/GenBank/DDBJ whole genome shotgun (WGS) entry which is preliminary data.</text>
</comment>
<organism evidence="1 2">
    <name type="scientific">Portunus trituberculatus</name>
    <name type="common">Swimming crab</name>
    <name type="synonym">Neptunus trituberculatus</name>
    <dbReference type="NCBI Taxonomy" id="210409"/>
    <lineage>
        <taxon>Eukaryota</taxon>
        <taxon>Metazoa</taxon>
        <taxon>Ecdysozoa</taxon>
        <taxon>Arthropoda</taxon>
        <taxon>Crustacea</taxon>
        <taxon>Multicrustacea</taxon>
        <taxon>Malacostraca</taxon>
        <taxon>Eumalacostraca</taxon>
        <taxon>Eucarida</taxon>
        <taxon>Decapoda</taxon>
        <taxon>Pleocyemata</taxon>
        <taxon>Brachyura</taxon>
        <taxon>Eubrachyura</taxon>
        <taxon>Portunoidea</taxon>
        <taxon>Portunidae</taxon>
        <taxon>Portuninae</taxon>
        <taxon>Portunus</taxon>
    </lineage>
</organism>
<gene>
    <name evidence="1" type="ORF">E2C01_093105</name>
</gene>
<dbReference type="AlphaFoldDB" id="A0A5B7JTM7"/>